<gene>
    <name evidence="1" type="ORF">J2S18_002212</name>
</gene>
<dbReference type="InterPro" id="IPR029058">
    <property type="entry name" value="AB_hydrolase_fold"/>
</dbReference>
<organism evidence="1 2">
    <name type="scientific">Eubacterium multiforme</name>
    <dbReference type="NCBI Taxonomy" id="83339"/>
    <lineage>
        <taxon>Bacteria</taxon>
        <taxon>Bacillati</taxon>
        <taxon>Bacillota</taxon>
        <taxon>Clostridia</taxon>
        <taxon>Eubacteriales</taxon>
        <taxon>Eubacteriaceae</taxon>
        <taxon>Eubacterium</taxon>
    </lineage>
</organism>
<dbReference type="SUPFAM" id="SSF53474">
    <property type="entry name" value="alpha/beta-Hydrolases"/>
    <property type="match status" value="1"/>
</dbReference>
<dbReference type="GO" id="GO:0016787">
    <property type="term" value="F:hydrolase activity"/>
    <property type="evidence" value="ECO:0007669"/>
    <property type="project" value="UniProtKB-KW"/>
</dbReference>
<proteinExistence type="predicted"/>
<evidence type="ECO:0000313" key="2">
    <source>
        <dbReference type="Proteomes" id="UP001228504"/>
    </source>
</evidence>
<dbReference type="Gene3D" id="3.40.50.1820">
    <property type="entry name" value="alpha/beta hydrolase"/>
    <property type="match status" value="1"/>
</dbReference>
<protein>
    <submittedName>
        <fullName evidence="1">Alpha/beta-fold hydrolase</fullName>
    </submittedName>
</protein>
<evidence type="ECO:0000313" key="1">
    <source>
        <dbReference type="EMBL" id="MDQ0150269.1"/>
    </source>
</evidence>
<dbReference type="EMBL" id="JAUSUF010000008">
    <property type="protein sequence ID" value="MDQ0150269.1"/>
    <property type="molecule type" value="Genomic_DNA"/>
</dbReference>
<dbReference type="Proteomes" id="UP001228504">
    <property type="component" value="Unassembled WGS sequence"/>
</dbReference>
<keyword evidence="2" id="KW-1185">Reference proteome</keyword>
<name>A0ABT9UVG0_9FIRM</name>
<reference evidence="1 2" key="1">
    <citation type="submission" date="2023-07" db="EMBL/GenBank/DDBJ databases">
        <title>Genomic Encyclopedia of Type Strains, Phase IV (KMG-IV): sequencing the most valuable type-strain genomes for metagenomic binning, comparative biology and taxonomic classification.</title>
        <authorList>
            <person name="Goeker M."/>
        </authorList>
    </citation>
    <scope>NUCLEOTIDE SEQUENCE [LARGE SCALE GENOMIC DNA]</scope>
    <source>
        <strain evidence="1 2">DSM 20694</strain>
    </source>
</reference>
<comment type="caution">
    <text evidence="1">The sequence shown here is derived from an EMBL/GenBank/DDBJ whole genome shotgun (WGS) entry which is preliminary data.</text>
</comment>
<accession>A0ABT9UVG0</accession>
<sequence>MIKDRFNINNIPTVLWGEKSKKLFIAVHGNMSNKEDIVIQILAEEALQKGYQVLSFDLPEHGERKNHSTPCKV</sequence>
<keyword evidence="1" id="KW-0378">Hydrolase</keyword>